<evidence type="ECO:0000313" key="3">
    <source>
        <dbReference type="Proteomes" id="UP000593765"/>
    </source>
</evidence>
<dbReference type="RefSeq" id="WP_206293131.1">
    <property type="nucleotide sequence ID" value="NZ_CP063458.1"/>
</dbReference>
<dbReference type="EMBL" id="CP063458">
    <property type="protein sequence ID" value="QOV90061.1"/>
    <property type="molecule type" value="Genomic_DNA"/>
</dbReference>
<accession>A0A7M2WYY8</accession>
<sequence length="275" mass="28997">MPSPAPNRRRLPLHPLSVCAGVAAIFAGSGSLRGQARPSSLPAATLPSSSQPATVASARSADAPPATSGATQPGTRPASQPVYTLATPRETLKYFAAALRDGDVQRLRRAVISGGDADERMVTAIADMARALATLHAAAKETYGPDAAARFTEDTAAGFEQTLAKIDAAEVVIDHDAATVRYPDDKDHPYELRRVGEEWKVPATQFTQGVEPPVLERRIGELTVQTRIVIDMAREITTGKHKSADAAGLAWRSKMMAALSGDLPGSRAATKPKGQ</sequence>
<reference evidence="2 3" key="1">
    <citation type="submission" date="2020-10" db="EMBL/GenBank/DDBJ databases">
        <title>Wide distribution of Phycisphaera-like planctomycetes from WD2101 soil group in peatlands and genome analysis of the first cultivated representative.</title>
        <authorList>
            <person name="Dedysh S.N."/>
            <person name="Beletsky A.V."/>
            <person name="Ivanova A."/>
            <person name="Kulichevskaya I.S."/>
            <person name="Suzina N.E."/>
            <person name="Philippov D.A."/>
            <person name="Rakitin A.L."/>
            <person name="Mardanov A.V."/>
            <person name="Ravin N.V."/>
        </authorList>
    </citation>
    <scope>NUCLEOTIDE SEQUENCE [LARGE SCALE GENOMIC DNA]</scope>
    <source>
        <strain evidence="2 3">M1803</strain>
    </source>
</reference>
<evidence type="ECO:0000313" key="2">
    <source>
        <dbReference type="EMBL" id="QOV90061.1"/>
    </source>
</evidence>
<dbReference type="Proteomes" id="UP000593765">
    <property type="component" value="Chromosome"/>
</dbReference>
<feature type="region of interest" description="Disordered" evidence="1">
    <location>
        <begin position="32"/>
        <end position="81"/>
    </location>
</feature>
<feature type="compositionally biased region" description="Polar residues" evidence="1">
    <location>
        <begin position="68"/>
        <end position="81"/>
    </location>
</feature>
<organism evidence="2 3">
    <name type="scientific">Humisphaera borealis</name>
    <dbReference type="NCBI Taxonomy" id="2807512"/>
    <lineage>
        <taxon>Bacteria</taxon>
        <taxon>Pseudomonadati</taxon>
        <taxon>Planctomycetota</taxon>
        <taxon>Phycisphaerae</taxon>
        <taxon>Tepidisphaerales</taxon>
        <taxon>Tepidisphaeraceae</taxon>
        <taxon>Humisphaera</taxon>
    </lineage>
</organism>
<dbReference type="KEGG" id="hbs:IPV69_01420"/>
<gene>
    <name evidence="2" type="ORF">IPV69_01420</name>
</gene>
<name>A0A7M2WYY8_9BACT</name>
<evidence type="ECO:0000256" key="1">
    <source>
        <dbReference type="SAM" id="MobiDB-lite"/>
    </source>
</evidence>
<proteinExistence type="predicted"/>
<dbReference type="AlphaFoldDB" id="A0A7M2WYY8"/>
<protein>
    <submittedName>
        <fullName evidence="2">Uncharacterized protein</fullName>
    </submittedName>
</protein>
<feature type="compositionally biased region" description="Low complexity" evidence="1">
    <location>
        <begin position="36"/>
        <end position="54"/>
    </location>
</feature>
<keyword evidence="3" id="KW-1185">Reference proteome</keyword>